<accession>A0AAV2YJD6</accession>
<feature type="chain" id="PRO_5043763605" description="Kazal-like domain-containing protein" evidence="4">
    <location>
        <begin position="23"/>
        <end position="299"/>
    </location>
</feature>
<feature type="domain" description="Kazal-like" evidence="5">
    <location>
        <begin position="106"/>
        <end position="161"/>
    </location>
</feature>
<dbReference type="EMBL" id="DAKRPA010000340">
    <property type="protein sequence ID" value="DAZ93154.1"/>
    <property type="molecule type" value="Genomic_DNA"/>
</dbReference>
<dbReference type="Pfam" id="PF07648">
    <property type="entry name" value="Kazal_2"/>
    <property type="match status" value="3"/>
</dbReference>
<keyword evidence="4" id="KW-0732">Signal</keyword>
<evidence type="ECO:0000313" key="6">
    <source>
        <dbReference type="EMBL" id="DAZ93154.1"/>
    </source>
</evidence>
<dbReference type="SMART" id="SM00280">
    <property type="entry name" value="KAZAL"/>
    <property type="match status" value="3"/>
</dbReference>
<dbReference type="AlphaFoldDB" id="A0AAV2YJD6"/>
<dbReference type="SUPFAM" id="SSF100895">
    <property type="entry name" value="Kazal-type serine protease inhibitors"/>
    <property type="match status" value="3"/>
</dbReference>
<evidence type="ECO:0000256" key="2">
    <source>
        <dbReference type="ARBA" id="ARBA00022900"/>
    </source>
</evidence>
<keyword evidence="2" id="KW-0722">Serine protease inhibitor</keyword>
<reference evidence="6" key="1">
    <citation type="submission" date="2022-11" db="EMBL/GenBank/DDBJ databases">
        <authorList>
            <person name="Morgan W.R."/>
            <person name="Tartar A."/>
        </authorList>
    </citation>
    <scope>NUCLEOTIDE SEQUENCE</scope>
    <source>
        <strain evidence="6">ARSEF 373</strain>
    </source>
</reference>
<feature type="signal peptide" evidence="4">
    <location>
        <begin position="1"/>
        <end position="22"/>
    </location>
</feature>
<proteinExistence type="predicted"/>
<dbReference type="Proteomes" id="UP001146120">
    <property type="component" value="Unassembled WGS sequence"/>
</dbReference>
<evidence type="ECO:0000259" key="5">
    <source>
        <dbReference type="PROSITE" id="PS51465"/>
    </source>
</evidence>
<evidence type="ECO:0000313" key="7">
    <source>
        <dbReference type="Proteomes" id="UP001146120"/>
    </source>
</evidence>
<dbReference type="CDD" id="cd00104">
    <property type="entry name" value="KAZAL_FS"/>
    <property type="match status" value="1"/>
</dbReference>
<protein>
    <recommendedName>
        <fullName evidence="5">Kazal-like domain-containing protein</fullName>
    </recommendedName>
</protein>
<dbReference type="GO" id="GO:0005576">
    <property type="term" value="C:extracellular region"/>
    <property type="evidence" value="ECO:0007669"/>
    <property type="project" value="TreeGrafter"/>
</dbReference>
<sequence length="299" mass="32571">MRWLLVPLLLLSIALLHTRVYAQWLIPQSLDSSGFISASCSRPCGRYEICFVYEDDEYCADYCAPGRCDDSTELCILQGASCNDPPCLPRAVCEPKSHQASTSTDTSAIGSCGRLCPAIASPVCARRSDNTLVSYANRCFFDLAQCLRPTLVFVGPGICDIDAQQNLRYDPIGAIGTAPVPHPACDAITCADVLDPVCTNNGTMKNMCVFKKAQCSTPLTLFRRGPCEPVEPLARCPTSCTEEFQPICASNGVIYANECLFRRAKCDRSGLGLKAKDMNYCRSTRSSALDFRSLEVPVV</sequence>
<dbReference type="PANTHER" id="PTHR10913:SF45">
    <property type="entry name" value="FOLLISTATIN, ISOFORM A-RELATED"/>
    <property type="match status" value="1"/>
</dbReference>
<organism evidence="6 7">
    <name type="scientific">Lagenidium giganteum</name>
    <dbReference type="NCBI Taxonomy" id="4803"/>
    <lineage>
        <taxon>Eukaryota</taxon>
        <taxon>Sar</taxon>
        <taxon>Stramenopiles</taxon>
        <taxon>Oomycota</taxon>
        <taxon>Peronosporomycetes</taxon>
        <taxon>Pythiales</taxon>
        <taxon>Pythiaceae</taxon>
    </lineage>
</organism>
<evidence type="ECO:0000256" key="1">
    <source>
        <dbReference type="ARBA" id="ARBA00022690"/>
    </source>
</evidence>
<gene>
    <name evidence="6" type="ORF">N0F65_006353</name>
</gene>
<reference evidence="6" key="2">
    <citation type="journal article" date="2023" name="Microbiol Resour">
        <title>Decontamination and Annotation of the Draft Genome Sequence of the Oomycete Lagenidium giganteum ARSEF 373.</title>
        <authorList>
            <person name="Morgan W.R."/>
            <person name="Tartar A."/>
        </authorList>
    </citation>
    <scope>NUCLEOTIDE SEQUENCE</scope>
    <source>
        <strain evidence="6">ARSEF 373</strain>
    </source>
</reference>
<dbReference type="PANTHER" id="PTHR10913">
    <property type="entry name" value="FOLLISTATIN-RELATED"/>
    <property type="match status" value="1"/>
</dbReference>
<dbReference type="InterPro" id="IPR050653">
    <property type="entry name" value="Prot_Inhib_GrowthFact_Antg"/>
</dbReference>
<keyword evidence="7" id="KW-1185">Reference proteome</keyword>
<dbReference type="PROSITE" id="PS51465">
    <property type="entry name" value="KAZAL_2"/>
    <property type="match status" value="2"/>
</dbReference>
<keyword evidence="3" id="KW-1015">Disulfide bond</keyword>
<dbReference type="Gene3D" id="3.30.60.30">
    <property type="match status" value="3"/>
</dbReference>
<name>A0AAV2YJD6_9STRA</name>
<feature type="domain" description="Kazal-like" evidence="5">
    <location>
        <begin position="230"/>
        <end position="283"/>
    </location>
</feature>
<evidence type="ECO:0000256" key="3">
    <source>
        <dbReference type="ARBA" id="ARBA00023157"/>
    </source>
</evidence>
<evidence type="ECO:0000256" key="4">
    <source>
        <dbReference type="SAM" id="SignalP"/>
    </source>
</evidence>
<comment type="caution">
    <text evidence="6">The sequence shown here is derived from an EMBL/GenBank/DDBJ whole genome shotgun (WGS) entry which is preliminary data.</text>
</comment>
<keyword evidence="1" id="KW-0646">Protease inhibitor</keyword>
<dbReference type="InterPro" id="IPR036058">
    <property type="entry name" value="Kazal_dom_sf"/>
</dbReference>
<dbReference type="InterPro" id="IPR002350">
    <property type="entry name" value="Kazal_dom"/>
</dbReference>